<dbReference type="CDD" id="cd06225">
    <property type="entry name" value="HAMP"/>
    <property type="match status" value="1"/>
</dbReference>
<dbReference type="Pfam" id="PF00672">
    <property type="entry name" value="HAMP"/>
    <property type="match status" value="1"/>
</dbReference>
<dbReference type="PROSITE" id="PS50885">
    <property type="entry name" value="HAMP"/>
    <property type="match status" value="1"/>
</dbReference>
<evidence type="ECO:0000256" key="12">
    <source>
        <dbReference type="SAM" id="Phobius"/>
    </source>
</evidence>
<comment type="subcellular location">
    <subcellularLocation>
        <location evidence="2">Membrane</location>
    </subcellularLocation>
</comment>
<dbReference type="InterPro" id="IPR036097">
    <property type="entry name" value="HisK_dim/P_sf"/>
</dbReference>
<dbReference type="PRINTS" id="PR00344">
    <property type="entry name" value="BCTRLSENSOR"/>
</dbReference>
<evidence type="ECO:0000256" key="6">
    <source>
        <dbReference type="ARBA" id="ARBA00022741"/>
    </source>
</evidence>
<evidence type="ECO:0000313" key="16">
    <source>
        <dbReference type="Proteomes" id="UP000321275"/>
    </source>
</evidence>
<protein>
    <recommendedName>
        <fullName evidence="3">histidine kinase</fullName>
        <ecNumber evidence="3">2.7.13.3</ecNumber>
    </recommendedName>
</protein>
<dbReference type="Gene3D" id="6.10.340.10">
    <property type="match status" value="1"/>
</dbReference>
<evidence type="ECO:0000256" key="10">
    <source>
        <dbReference type="SAM" id="Coils"/>
    </source>
</evidence>
<reference evidence="15 16" key="1">
    <citation type="submission" date="2019-07" db="EMBL/GenBank/DDBJ databases">
        <title>Whole genome shotgun sequence of Halomonas pacifica NBRC 102220.</title>
        <authorList>
            <person name="Hosoyama A."/>
            <person name="Uohara A."/>
            <person name="Ohji S."/>
            <person name="Ichikawa N."/>
        </authorList>
    </citation>
    <scope>NUCLEOTIDE SEQUENCE [LARGE SCALE GENOMIC DNA]</scope>
    <source>
        <strain evidence="15 16">NBRC 102220</strain>
    </source>
</reference>
<dbReference type="InterPro" id="IPR004358">
    <property type="entry name" value="Sig_transdc_His_kin-like_C"/>
</dbReference>
<dbReference type="PROSITE" id="PS50109">
    <property type="entry name" value="HIS_KIN"/>
    <property type="match status" value="1"/>
</dbReference>
<comment type="caution">
    <text evidence="15">The sequence shown here is derived from an EMBL/GenBank/DDBJ whole genome shotgun (WGS) entry which is preliminary data.</text>
</comment>
<keyword evidence="5" id="KW-0808">Transferase</keyword>
<evidence type="ECO:0000256" key="11">
    <source>
        <dbReference type="SAM" id="MobiDB-lite"/>
    </source>
</evidence>
<dbReference type="SUPFAM" id="SSF55874">
    <property type="entry name" value="ATPase domain of HSP90 chaperone/DNA topoisomerase II/histidine kinase"/>
    <property type="match status" value="1"/>
</dbReference>
<evidence type="ECO:0000259" key="14">
    <source>
        <dbReference type="PROSITE" id="PS50885"/>
    </source>
</evidence>
<feature type="compositionally biased region" description="Basic and acidic residues" evidence="11">
    <location>
        <begin position="637"/>
        <end position="646"/>
    </location>
</feature>
<evidence type="ECO:0000256" key="7">
    <source>
        <dbReference type="ARBA" id="ARBA00022777"/>
    </source>
</evidence>
<sequence length="646" mass="72166">MYKRLLRTLLPDSISARLALALGLVAAMTLLAAGLAFRSSQQLEARLEGIRAESIEALYASARLNELTQQLTARVPQLAGGDSNYARAQTRARLDETLDEMQQWVGHLPDYNRYFVEISDQIRYSIGLLHRHVDRRERLDWQAHQRRLELHPLYLRIDEALGDAASGDWATLRLHLHSLAALAEKLYTDASFNELDYTFLRLEALGQAIRDELARTPPLPDSAQRDLTRLLRLASREGELFALKNEALDLRYQESYLVTNSQRHIQQLAAQISHYTGRVHGDIGQDIELASQAVARASTATFGLSLVSLLLAAAISWFYVRRNILRRLQRLQSNMRTLASGQLETEVVIRGRDEVAAMARDLHHFQQTAQQAERSRRALAQATEERLQAERRLRLAQEELIQAGKLAALGQLSVAITHEINQPLTAMRHQVHSLGRWLERGEPQRALPGLERLATLLDKTAGITRHLRGFARKSDSRVGPVAVAPIVTASIELAQTRSGHCRPQPSGAADLWALAEPIRLEQVLVNLLTNALDATQRQASPRITVRWAQAADPAWVVIGVADNGEGIPAERREHIFDPYFTTKAEGKGLGLGLSISYNILQDFGGQIRLAETGPDGTRFELWLPAASAPTDPTTRSHHVDTHTDHR</sequence>
<dbReference type="InterPro" id="IPR036890">
    <property type="entry name" value="HATPase_C_sf"/>
</dbReference>
<evidence type="ECO:0000256" key="2">
    <source>
        <dbReference type="ARBA" id="ARBA00004370"/>
    </source>
</evidence>
<evidence type="ECO:0000256" key="9">
    <source>
        <dbReference type="ARBA" id="ARBA00023012"/>
    </source>
</evidence>
<dbReference type="EC" id="2.7.13.3" evidence="3"/>
<dbReference type="PANTHER" id="PTHR43065:SF46">
    <property type="entry name" value="C4-DICARBOXYLATE TRANSPORT SENSOR PROTEIN DCTB"/>
    <property type="match status" value="1"/>
</dbReference>
<dbReference type="GO" id="GO:0016020">
    <property type="term" value="C:membrane"/>
    <property type="evidence" value="ECO:0007669"/>
    <property type="project" value="UniProtKB-SubCell"/>
</dbReference>
<dbReference type="PANTHER" id="PTHR43065">
    <property type="entry name" value="SENSOR HISTIDINE KINASE"/>
    <property type="match status" value="1"/>
</dbReference>
<organism evidence="15 16">
    <name type="scientific">Bisbaumannia pacifica</name>
    <dbReference type="NCBI Taxonomy" id="77098"/>
    <lineage>
        <taxon>Bacteria</taxon>
        <taxon>Pseudomonadati</taxon>
        <taxon>Pseudomonadota</taxon>
        <taxon>Gammaproteobacteria</taxon>
        <taxon>Oceanospirillales</taxon>
        <taxon>Halomonadaceae</taxon>
        <taxon>Bisbaumannia</taxon>
    </lineage>
</organism>
<evidence type="ECO:0000256" key="4">
    <source>
        <dbReference type="ARBA" id="ARBA00022553"/>
    </source>
</evidence>
<keyword evidence="12" id="KW-1133">Transmembrane helix</keyword>
<feature type="transmembrane region" description="Helical" evidence="12">
    <location>
        <begin position="300"/>
        <end position="320"/>
    </location>
</feature>
<keyword evidence="8" id="KW-0067">ATP-binding</keyword>
<dbReference type="Gene3D" id="1.10.287.130">
    <property type="match status" value="1"/>
</dbReference>
<keyword evidence="16" id="KW-1185">Reference proteome</keyword>
<dbReference type="CDD" id="cd00082">
    <property type="entry name" value="HisKA"/>
    <property type="match status" value="1"/>
</dbReference>
<dbReference type="RefSeq" id="WP_186809897.1">
    <property type="nucleotide sequence ID" value="NZ_BJUK01000002.1"/>
</dbReference>
<comment type="catalytic activity">
    <reaction evidence="1">
        <text>ATP + protein L-histidine = ADP + protein N-phospho-L-histidine.</text>
        <dbReference type="EC" id="2.7.13.3"/>
    </reaction>
</comment>
<gene>
    <name evidence="15" type="ORF">HPA02_01750</name>
</gene>
<keyword evidence="7" id="KW-0418">Kinase</keyword>
<dbReference type="Pfam" id="PF02518">
    <property type="entry name" value="HATPase_c"/>
    <property type="match status" value="1"/>
</dbReference>
<dbReference type="SUPFAM" id="SSF47384">
    <property type="entry name" value="Homodimeric domain of signal transducing histidine kinase"/>
    <property type="match status" value="1"/>
</dbReference>
<evidence type="ECO:0000259" key="13">
    <source>
        <dbReference type="PROSITE" id="PS50109"/>
    </source>
</evidence>
<keyword evidence="12" id="KW-0812">Transmembrane</keyword>
<keyword evidence="12" id="KW-0472">Membrane</keyword>
<dbReference type="GO" id="GO:0005524">
    <property type="term" value="F:ATP binding"/>
    <property type="evidence" value="ECO:0007669"/>
    <property type="project" value="UniProtKB-KW"/>
</dbReference>
<dbReference type="InterPro" id="IPR005467">
    <property type="entry name" value="His_kinase_dom"/>
</dbReference>
<dbReference type="SMART" id="SM00387">
    <property type="entry name" value="HATPase_c"/>
    <property type="match status" value="1"/>
</dbReference>
<dbReference type="InterPro" id="IPR003661">
    <property type="entry name" value="HisK_dim/P_dom"/>
</dbReference>
<evidence type="ECO:0000256" key="8">
    <source>
        <dbReference type="ARBA" id="ARBA00022840"/>
    </source>
</evidence>
<dbReference type="SUPFAM" id="SSF158472">
    <property type="entry name" value="HAMP domain-like"/>
    <property type="match status" value="1"/>
</dbReference>
<evidence type="ECO:0000256" key="3">
    <source>
        <dbReference type="ARBA" id="ARBA00012438"/>
    </source>
</evidence>
<evidence type="ECO:0000313" key="15">
    <source>
        <dbReference type="EMBL" id="GEK45892.1"/>
    </source>
</evidence>
<evidence type="ECO:0000256" key="1">
    <source>
        <dbReference type="ARBA" id="ARBA00000085"/>
    </source>
</evidence>
<dbReference type="Gene3D" id="3.30.565.10">
    <property type="entry name" value="Histidine kinase-like ATPase, C-terminal domain"/>
    <property type="match status" value="1"/>
</dbReference>
<dbReference type="InterPro" id="IPR003660">
    <property type="entry name" value="HAMP_dom"/>
</dbReference>
<feature type="domain" description="HAMP" evidence="14">
    <location>
        <begin position="322"/>
        <end position="374"/>
    </location>
</feature>
<evidence type="ECO:0000256" key="5">
    <source>
        <dbReference type="ARBA" id="ARBA00022679"/>
    </source>
</evidence>
<dbReference type="SMART" id="SM00304">
    <property type="entry name" value="HAMP"/>
    <property type="match status" value="1"/>
</dbReference>
<dbReference type="AlphaFoldDB" id="A0A510X398"/>
<feature type="domain" description="Histidine kinase" evidence="13">
    <location>
        <begin position="415"/>
        <end position="627"/>
    </location>
</feature>
<keyword evidence="4" id="KW-0597">Phosphoprotein</keyword>
<feature type="coiled-coil region" evidence="10">
    <location>
        <begin position="365"/>
        <end position="399"/>
    </location>
</feature>
<keyword evidence="9" id="KW-0902">Two-component regulatory system</keyword>
<proteinExistence type="predicted"/>
<dbReference type="InterPro" id="IPR003594">
    <property type="entry name" value="HATPase_dom"/>
</dbReference>
<keyword evidence="10" id="KW-0175">Coiled coil</keyword>
<name>A0A510X398_9GAMM</name>
<accession>A0A510X398</accession>
<dbReference type="GO" id="GO:0000155">
    <property type="term" value="F:phosphorelay sensor kinase activity"/>
    <property type="evidence" value="ECO:0007669"/>
    <property type="project" value="InterPro"/>
</dbReference>
<keyword evidence="6" id="KW-0547">Nucleotide-binding</keyword>
<dbReference type="EMBL" id="BJUK01000002">
    <property type="protein sequence ID" value="GEK45892.1"/>
    <property type="molecule type" value="Genomic_DNA"/>
</dbReference>
<dbReference type="Proteomes" id="UP000321275">
    <property type="component" value="Unassembled WGS sequence"/>
</dbReference>
<feature type="region of interest" description="Disordered" evidence="11">
    <location>
        <begin position="626"/>
        <end position="646"/>
    </location>
</feature>